<keyword evidence="8" id="KW-1185">Reference proteome</keyword>
<dbReference type="EMBL" id="KI546040">
    <property type="protein sequence ID" value="EST47424.1"/>
    <property type="molecule type" value="Genomic_DNA"/>
</dbReference>
<feature type="coiled-coil region" evidence="4">
    <location>
        <begin position="811"/>
        <end position="842"/>
    </location>
</feature>
<name>V6M2F4_9EUKA</name>
<dbReference type="SUPFAM" id="SSF52540">
    <property type="entry name" value="P-loop containing nucleoside triphosphate hydrolases"/>
    <property type="match status" value="1"/>
</dbReference>
<feature type="coiled-coil region" evidence="4">
    <location>
        <begin position="618"/>
        <end position="673"/>
    </location>
</feature>
<reference evidence="7" key="2">
    <citation type="submission" date="2020-12" db="EMBL/GenBank/DDBJ databases">
        <title>New Spironucleus salmonicida genome in near-complete chromosomes.</title>
        <authorList>
            <person name="Xu F."/>
            <person name="Kurt Z."/>
            <person name="Jimenez-Gonzalez A."/>
            <person name="Astvaldsson A."/>
            <person name="Andersson J.O."/>
            <person name="Svard S.G."/>
        </authorList>
    </citation>
    <scope>NUCLEOTIDE SEQUENCE</scope>
    <source>
        <strain evidence="7">ATCC 50377</strain>
    </source>
</reference>
<dbReference type="PANTHER" id="PTHR45916">
    <property type="entry name" value="STRUCTURAL MAINTENANCE OF CHROMOSOMES PROTEIN 5"/>
    <property type="match status" value="1"/>
</dbReference>
<dbReference type="InterPro" id="IPR003395">
    <property type="entry name" value="RecF/RecN/SMC_N"/>
</dbReference>
<evidence type="ECO:0000256" key="2">
    <source>
        <dbReference type="ARBA" id="ARBA00018687"/>
    </source>
</evidence>
<accession>V6M2F4</accession>
<evidence type="ECO:0000256" key="1">
    <source>
        <dbReference type="ARBA" id="ARBA00010171"/>
    </source>
</evidence>
<organism evidence="6">
    <name type="scientific">Spironucleus salmonicida</name>
    <dbReference type="NCBI Taxonomy" id="348837"/>
    <lineage>
        <taxon>Eukaryota</taxon>
        <taxon>Metamonada</taxon>
        <taxon>Diplomonadida</taxon>
        <taxon>Hexamitidae</taxon>
        <taxon>Hexamitinae</taxon>
        <taxon>Spironucleus</taxon>
    </lineage>
</organism>
<sequence>MFQNGNIKKILLYNFKGVRHLEVNLSPSVNFLLAPNGHGKSSILQGIALCLGSQSTDLNGLLFEDQDKGYAQIEIFNSPNSHTIKVQVLSDNSRIYFIDGAKATVQSIKKLVSQLNIVIDNPFVSMMQHSAQRIMEVNAFERLQYITSLCNKSEAFNVDVSDILIRLDEFSTIYQKFIGQRNLYIKSAKDFQIFEELEHGKRIIFQLEKYVALQKLYDTIFQKNQADTQLIESIKQKQLILDCVAQLNRDVDLLNKELLKLDSEKSKQFHDFKRKYEQQSQQKIVLRQYLIDLKSLKKEQQKISQLQNQSNFDQKQSLETQLNVIKNQKFDLLSQMDEMSQKLIKLRTNDNTDNSLLNNISESFLNIKKQRASLQYQLKQYASSCKNSQWFDYCSQVQQQLTGQFMIFPVLSHIAVNQLSIIPQTDARLIIQIILGNDINTVITSSFDINTNLSQKFADFQSKGGATNVSTLPSQYFGLSYKQAFELAKKEQIVNEQSVKLKALKQHQMICCLDILIGNYIVINQFASKFKSVYYIKHEEAQSEQFLQKEIDYIFENNNHVSAIYAKNKLYKVLKYNNQYNGKQVQQIQPKQYSQTSSYLQISTEQSYLHEIIIQEQFNDIQQQYDSKQSQLNNAKELFQAKELQIKKMKNNVDMIKSQVQQIDTEIENKQREIGSIRTVTQEEIHHCNSQIQKIQEKNSVCLLKICQIAKESMIMQVDCSDIMIQWSNIENKIEQLKITIEDKQLSCKSIKNQIIDQENKIQLLCVSYEQQIENLSKFKIKIKKESDFLPIFNQEKHDLQEETIKIIEESNNIQQTLQQLQQKLKLKISQQNVDLTQLQEDILKSYHMLLNLYNYISKEALNLFNSFEASIQQLQIFLGSLNKQFMINLQSFSVSGSLKLKTWKSGPELANNKELQEQKKLLENNQFQILNQSMNPQEISEILQQFSFDAQSLSAILRRFSPGVDVDTKFSSSEKLSAASLSGGERSVISLCLACCLQGIPIRVIDEINQGMDEEFEKCAHEMVRSLQGQVIVSSPKVNSQMNFDNVNIIILSRKPINDD</sequence>
<evidence type="ECO:0000256" key="3">
    <source>
        <dbReference type="ARBA" id="ARBA00023054"/>
    </source>
</evidence>
<dbReference type="OrthoDB" id="10254973at2759"/>
<dbReference type="GO" id="GO:0003697">
    <property type="term" value="F:single-stranded DNA binding"/>
    <property type="evidence" value="ECO:0007669"/>
    <property type="project" value="TreeGrafter"/>
</dbReference>
<dbReference type="GO" id="GO:0000724">
    <property type="term" value="P:double-strand break repair via homologous recombination"/>
    <property type="evidence" value="ECO:0007669"/>
    <property type="project" value="TreeGrafter"/>
</dbReference>
<dbReference type="GO" id="GO:0005634">
    <property type="term" value="C:nucleus"/>
    <property type="evidence" value="ECO:0007669"/>
    <property type="project" value="TreeGrafter"/>
</dbReference>
<dbReference type="GO" id="GO:0030915">
    <property type="term" value="C:Smc5-Smc6 complex"/>
    <property type="evidence" value="ECO:0007669"/>
    <property type="project" value="TreeGrafter"/>
</dbReference>
<dbReference type="Pfam" id="PF02463">
    <property type="entry name" value="SMC_N"/>
    <property type="match status" value="1"/>
</dbReference>
<proteinExistence type="inferred from homology"/>
<dbReference type="EMBL" id="AUWU02000007">
    <property type="protein sequence ID" value="KAH0570627.1"/>
    <property type="molecule type" value="Genomic_DNA"/>
</dbReference>
<dbReference type="Gene3D" id="3.40.50.300">
    <property type="entry name" value="P-loop containing nucleotide triphosphate hydrolases"/>
    <property type="match status" value="2"/>
</dbReference>
<keyword evidence="3 4" id="KW-0175">Coiled coil</keyword>
<evidence type="ECO:0000313" key="8">
    <source>
        <dbReference type="Proteomes" id="UP000018208"/>
    </source>
</evidence>
<evidence type="ECO:0000313" key="6">
    <source>
        <dbReference type="EMBL" id="EST47424.1"/>
    </source>
</evidence>
<dbReference type="InterPro" id="IPR027417">
    <property type="entry name" value="P-loop_NTPase"/>
</dbReference>
<evidence type="ECO:0000256" key="4">
    <source>
        <dbReference type="SAM" id="Coils"/>
    </source>
</evidence>
<dbReference type="VEuPathDB" id="GiardiaDB:SS50377_26913"/>
<dbReference type="PANTHER" id="PTHR45916:SF1">
    <property type="entry name" value="STRUCTURAL MAINTENANCE OF CHROMOSOMES PROTEIN 5"/>
    <property type="match status" value="1"/>
</dbReference>
<dbReference type="Proteomes" id="UP000018208">
    <property type="component" value="Unassembled WGS sequence"/>
</dbReference>
<reference evidence="6 7" key="1">
    <citation type="journal article" date="2014" name="PLoS Genet.">
        <title>The Genome of Spironucleus salmonicida Highlights a Fish Pathogen Adapted to Fluctuating Environments.</title>
        <authorList>
            <person name="Xu F."/>
            <person name="Jerlstrom-Hultqvist J."/>
            <person name="Einarsson E."/>
            <person name="Astvaldsson A."/>
            <person name="Svard S.G."/>
            <person name="Andersson J.O."/>
        </authorList>
    </citation>
    <scope>NUCLEOTIDE SEQUENCE</scope>
    <source>
        <strain evidence="7">ATCC 50377</strain>
    </source>
</reference>
<gene>
    <name evidence="6" type="ORF">SS50377_12409</name>
    <name evidence="7" type="ORF">SS50377_26913</name>
</gene>
<feature type="domain" description="RecF/RecN/SMC N-terminal" evidence="5">
    <location>
        <begin position="7"/>
        <end position="1047"/>
    </location>
</feature>
<evidence type="ECO:0000259" key="5">
    <source>
        <dbReference type="Pfam" id="PF02463"/>
    </source>
</evidence>
<comment type="similarity">
    <text evidence="1">Belongs to the SMC family. SMC5 subfamily.</text>
</comment>
<dbReference type="AlphaFoldDB" id="V6M2F4"/>
<protein>
    <recommendedName>
        <fullName evidence="2">Structural maintenance of chromosomes protein 5</fullName>
    </recommendedName>
</protein>
<evidence type="ECO:0000313" key="7">
    <source>
        <dbReference type="EMBL" id="KAH0570627.1"/>
    </source>
</evidence>